<sequence length="149" mass="16302">MSWRPCRGTTAPQPRAMRMNSGEEWMLPPTTWFYIDGKTSFRCFLLAVPTSSTKARRKTSAWQPRCHAAVVSSTGIVLTSAFWRENCLVRVICCGKGQGPQGTSFVDPPRATSPSQYVKCESISVTAWNIAGVCLIDSGVPLAQQCSPV</sequence>
<evidence type="ECO:0000313" key="2">
    <source>
        <dbReference type="Proteomes" id="UP000800096"/>
    </source>
</evidence>
<name>A0A6A5QQI6_AMPQU</name>
<accession>A0A6A5QQI6</accession>
<dbReference type="Proteomes" id="UP000800096">
    <property type="component" value="Unassembled WGS sequence"/>
</dbReference>
<evidence type="ECO:0000313" key="1">
    <source>
        <dbReference type="EMBL" id="KAF1917935.1"/>
    </source>
</evidence>
<keyword evidence="2" id="KW-1185">Reference proteome</keyword>
<protein>
    <submittedName>
        <fullName evidence="1">Uncharacterized protein</fullName>
    </submittedName>
</protein>
<proteinExistence type="predicted"/>
<organism evidence="1 2">
    <name type="scientific">Ampelomyces quisqualis</name>
    <name type="common">Powdery mildew agent</name>
    <dbReference type="NCBI Taxonomy" id="50730"/>
    <lineage>
        <taxon>Eukaryota</taxon>
        <taxon>Fungi</taxon>
        <taxon>Dikarya</taxon>
        <taxon>Ascomycota</taxon>
        <taxon>Pezizomycotina</taxon>
        <taxon>Dothideomycetes</taxon>
        <taxon>Pleosporomycetidae</taxon>
        <taxon>Pleosporales</taxon>
        <taxon>Pleosporineae</taxon>
        <taxon>Phaeosphaeriaceae</taxon>
        <taxon>Ampelomyces</taxon>
    </lineage>
</organism>
<dbReference type="AlphaFoldDB" id="A0A6A5QQI6"/>
<gene>
    <name evidence="1" type="ORF">BDU57DRAFT_528441</name>
</gene>
<reference evidence="1" key="1">
    <citation type="journal article" date="2020" name="Stud. Mycol.">
        <title>101 Dothideomycetes genomes: a test case for predicting lifestyles and emergence of pathogens.</title>
        <authorList>
            <person name="Haridas S."/>
            <person name="Albert R."/>
            <person name="Binder M."/>
            <person name="Bloem J."/>
            <person name="Labutti K."/>
            <person name="Salamov A."/>
            <person name="Andreopoulos B."/>
            <person name="Baker S."/>
            <person name="Barry K."/>
            <person name="Bills G."/>
            <person name="Bluhm B."/>
            <person name="Cannon C."/>
            <person name="Castanera R."/>
            <person name="Culley D."/>
            <person name="Daum C."/>
            <person name="Ezra D."/>
            <person name="Gonzalez J."/>
            <person name="Henrissat B."/>
            <person name="Kuo A."/>
            <person name="Liang C."/>
            <person name="Lipzen A."/>
            <person name="Lutzoni F."/>
            <person name="Magnuson J."/>
            <person name="Mondo S."/>
            <person name="Nolan M."/>
            <person name="Ohm R."/>
            <person name="Pangilinan J."/>
            <person name="Park H.-J."/>
            <person name="Ramirez L."/>
            <person name="Alfaro M."/>
            <person name="Sun H."/>
            <person name="Tritt A."/>
            <person name="Yoshinaga Y."/>
            <person name="Zwiers L.-H."/>
            <person name="Turgeon B."/>
            <person name="Goodwin S."/>
            <person name="Spatafora J."/>
            <person name="Crous P."/>
            <person name="Grigoriev I."/>
        </authorList>
    </citation>
    <scope>NUCLEOTIDE SEQUENCE</scope>
    <source>
        <strain evidence="1">HMLAC05119</strain>
    </source>
</reference>
<dbReference type="EMBL" id="ML979134">
    <property type="protein sequence ID" value="KAF1917935.1"/>
    <property type="molecule type" value="Genomic_DNA"/>
</dbReference>